<dbReference type="Proteomes" id="UP000236370">
    <property type="component" value="Unassembled WGS sequence"/>
</dbReference>
<name>A0A2J8QJM5_PANTR</name>
<protein>
    <submittedName>
        <fullName evidence="1">OXA1L isoform 7</fullName>
    </submittedName>
</protein>
<feature type="non-terminal residue" evidence="1">
    <location>
        <position position="1"/>
    </location>
</feature>
<organism evidence="1 2">
    <name type="scientific">Pan troglodytes</name>
    <name type="common">Chimpanzee</name>
    <dbReference type="NCBI Taxonomy" id="9598"/>
    <lineage>
        <taxon>Eukaryota</taxon>
        <taxon>Metazoa</taxon>
        <taxon>Chordata</taxon>
        <taxon>Craniata</taxon>
        <taxon>Vertebrata</taxon>
        <taxon>Euteleostomi</taxon>
        <taxon>Mammalia</taxon>
        <taxon>Eutheria</taxon>
        <taxon>Euarchontoglires</taxon>
        <taxon>Primates</taxon>
        <taxon>Haplorrhini</taxon>
        <taxon>Catarrhini</taxon>
        <taxon>Hominidae</taxon>
        <taxon>Pan</taxon>
    </lineage>
</organism>
<accession>A0A2J8QJM5</accession>
<gene>
    <name evidence="1" type="ORF">CK820_G0029619</name>
</gene>
<comment type="caution">
    <text evidence="1">The sequence shown here is derived from an EMBL/GenBank/DDBJ whole genome shotgun (WGS) entry which is preliminary data.</text>
</comment>
<reference evidence="1 2" key="1">
    <citation type="submission" date="2017-12" db="EMBL/GenBank/DDBJ databases">
        <title>High-resolution comparative analysis of great ape genomes.</title>
        <authorList>
            <person name="Pollen A."/>
            <person name="Hastie A."/>
            <person name="Hormozdiari F."/>
            <person name="Dougherty M."/>
            <person name="Liu R."/>
            <person name="Chaisson M."/>
            <person name="Hoppe E."/>
            <person name="Hill C."/>
            <person name="Pang A."/>
            <person name="Hillier L."/>
            <person name="Baker C."/>
            <person name="Armstrong J."/>
            <person name="Shendure J."/>
            <person name="Paten B."/>
            <person name="Wilson R."/>
            <person name="Chao H."/>
            <person name="Schneider V."/>
            <person name="Ventura M."/>
            <person name="Kronenberg Z."/>
            <person name="Murali S."/>
            <person name="Gordon D."/>
            <person name="Cantsilieris S."/>
            <person name="Munson K."/>
            <person name="Nelson B."/>
            <person name="Raja A."/>
            <person name="Underwood J."/>
            <person name="Diekhans M."/>
            <person name="Fiddes I."/>
            <person name="Haussler D."/>
            <person name="Eichler E."/>
        </authorList>
    </citation>
    <scope>NUCLEOTIDE SEQUENCE [LARGE SCALE GENOMIC DNA]</scope>
    <source>
        <strain evidence="1">Yerkes chimp pedigree #C0471</strain>
    </source>
</reference>
<evidence type="ECO:0000313" key="1">
    <source>
        <dbReference type="EMBL" id="PNI96478.1"/>
    </source>
</evidence>
<proteinExistence type="predicted"/>
<dbReference type="EMBL" id="NBAG03000032">
    <property type="protein sequence ID" value="PNI96478.1"/>
    <property type="molecule type" value="Genomic_DNA"/>
</dbReference>
<sequence length="82" mass="9360">LPGKMAMGLMCGRRELLRLLQSGRRPRAAVAHTTSSLRLPAPAASVPLPSRLQKSRFRPLLLLLQLPHPQQYLRWLLERLQM</sequence>
<evidence type="ECO:0000313" key="2">
    <source>
        <dbReference type="Proteomes" id="UP000236370"/>
    </source>
</evidence>
<dbReference type="AlphaFoldDB" id="A0A2J8QJM5"/>